<sequence>MRTTLVLLSSFVALALGAATAIAQERPAAAPAASMPMDCSSGGMTHHDHGAERNAPSTKAMSCMPQAAASGVKSKAKPTHDHAKIHKNQ</sequence>
<keyword evidence="4" id="KW-1185">Reference proteome</keyword>
<gene>
    <name evidence="3" type="ORF">RXV79_12685</name>
</gene>
<accession>A0ABZ0D157</accession>
<dbReference type="EMBL" id="CP136336">
    <property type="protein sequence ID" value="WOB10880.1"/>
    <property type="molecule type" value="Genomic_DNA"/>
</dbReference>
<reference evidence="3 4" key="1">
    <citation type="submission" date="2023-10" db="EMBL/GenBank/DDBJ databases">
        <title>Bacteria for the degradation of biodegradable plastic PBAT(Polybutylene adipate terephthalate).</title>
        <authorList>
            <person name="Weon H.-Y."/>
            <person name="Yeon J."/>
        </authorList>
    </citation>
    <scope>NUCLEOTIDE SEQUENCE [LARGE SCALE GENOMIC DNA]</scope>
    <source>
        <strain evidence="3 4">SBD 7-3</strain>
    </source>
</reference>
<evidence type="ECO:0000256" key="2">
    <source>
        <dbReference type="SAM" id="SignalP"/>
    </source>
</evidence>
<evidence type="ECO:0000256" key="1">
    <source>
        <dbReference type="SAM" id="MobiDB-lite"/>
    </source>
</evidence>
<feature type="chain" id="PRO_5046290753" evidence="2">
    <location>
        <begin position="24"/>
        <end position="89"/>
    </location>
</feature>
<feature type="compositionally biased region" description="Low complexity" evidence="1">
    <location>
        <begin position="26"/>
        <end position="36"/>
    </location>
</feature>
<proteinExistence type="predicted"/>
<name>A0ABZ0D157_9BURK</name>
<protein>
    <submittedName>
        <fullName evidence="3">Uncharacterized protein</fullName>
    </submittedName>
</protein>
<dbReference type="RefSeq" id="WP_316703803.1">
    <property type="nucleotide sequence ID" value="NZ_CP136336.1"/>
</dbReference>
<keyword evidence="2" id="KW-0732">Signal</keyword>
<evidence type="ECO:0000313" key="3">
    <source>
        <dbReference type="EMBL" id="WOB10880.1"/>
    </source>
</evidence>
<evidence type="ECO:0000313" key="4">
    <source>
        <dbReference type="Proteomes" id="UP001303946"/>
    </source>
</evidence>
<organism evidence="3 4">
    <name type="scientific">Piscinibacter gummiphilus</name>
    <dbReference type="NCBI Taxonomy" id="946333"/>
    <lineage>
        <taxon>Bacteria</taxon>
        <taxon>Pseudomonadati</taxon>
        <taxon>Pseudomonadota</taxon>
        <taxon>Betaproteobacteria</taxon>
        <taxon>Burkholderiales</taxon>
        <taxon>Sphaerotilaceae</taxon>
        <taxon>Piscinibacter</taxon>
    </lineage>
</organism>
<dbReference type="Proteomes" id="UP001303946">
    <property type="component" value="Chromosome"/>
</dbReference>
<feature type="region of interest" description="Disordered" evidence="1">
    <location>
        <begin position="26"/>
        <end position="89"/>
    </location>
</feature>
<feature type="signal peptide" evidence="2">
    <location>
        <begin position="1"/>
        <end position="23"/>
    </location>
</feature>